<organism evidence="1 2">
    <name type="scientific">Steinernema glaseri</name>
    <dbReference type="NCBI Taxonomy" id="37863"/>
    <lineage>
        <taxon>Eukaryota</taxon>
        <taxon>Metazoa</taxon>
        <taxon>Ecdysozoa</taxon>
        <taxon>Nematoda</taxon>
        <taxon>Chromadorea</taxon>
        <taxon>Rhabditida</taxon>
        <taxon>Tylenchina</taxon>
        <taxon>Panagrolaimomorpha</taxon>
        <taxon>Strongyloidoidea</taxon>
        <taxon>Steinernematidae</taxon>
        <taxon>Steinernema</taxon>
    </lineage>
</organism>
<dbReference type="WBParaSite" id="L893_g7129.t1">
    <property type="protein sequence ID" value="L893_g7129.t1"/>
    <property type="gene ID" value="L893_g7129"/>
</dbReference>
<accession>A0A1I8ALW8</accession>
<sequence length="83" mass="9020">MMWVLDDLEPIASLCTIYCNDATSRPTLSGIVWLKIQRCRFASIASRFLLAPLQTSSSSLSAKAMDRNSVAGLEKTSLSAVLP</sequence>
<evidence type="ECO:0000313" key="1">
    <source>
        <dbReference type="Proteomes" id="UP000095287"/>
    </source>
</evidence>
<reference evidence="2" key="1">
    <citation type="submission" date="2016-11" db="UniProtKB">
        <authorList>
            <consortium name="WormBaseParasite"/>
        </authorList>
    </citation>
    <scope>IDENTIFICATION</scope>
</reference>
<keyword evidence="1" id="KW-1185">Reference proteome</keyword>
<dbReference type="Proteomes" id="UP000095287">
    <property type="component" value="Unplaced"/>
</dbReference>
<proteinExistence type="predicted"/>
<protein>
    <submittedName>
        <fullName evidence="2">Secreted protein</fullName>
    </submittedName>
</protein>
<name>A0A1I8ALW8_9BILA</name>
<dbReference type="AlphaFoldDB" id="A0A1I8ALW8"/>
<evidence type="ECO:0000313" key="2">
    <source>
        <dbReference type="WBParaSite" id="L893_g7129.t1"/>
    </source>
</evidence>